<dbReference type="FunCoup" id="A0A068TNX3">
    <property type="interactions" value="164"/>
</dbReference>
<dbReference type="OMA" id="SHRFFRW"/>
<accession>A0A068TNX3</accession>
<feature type="repeat" description="PPR" evidence="3">
    <location>
        <begin position="343"/>
        <end position="377"/>
    </location>
</feature>
<dbReference type="InterPro" id="IPR011990">
    <property type="entry name" value="TPR-like_helical_dom_sf"/>
</dbReference>
<dbReference type="InParanoid" id="A0A068TNX3"/>
<evidence type="ECO:0000256" key="3">
    <source>
        <dbReference type="PROSITE-ProRule" id="PRU00708"/>
    </source>
</evidence>
<name>A0A068TNX3_COFCA</name>
<evidence type="ECO:0000313" key="4">
    <source>
        <dbReference type="EMBL" id="CDO98040.1"/>
    </source>
</evidence>
<reference evidence="5" key="1">
    <citation type="journal article" date="2014" name="Science">
        <title>The coffee genome provides insight into the convergent evolution of caffeine biosynthesis.</title>
        <authorList>
            <person name="Denoeud F."/>
            <person name="Carretero-Paulet L."/>
            <person name="Dereeper A."/>
            <person name="Droc G."/>
            <person name="Guyot R."/>
            <person name="Pietrella M."/>
            <person name="Zheng C."/>
            <person name="Alberti A."/>
            <person name="Anthony F."/>
            <person name="Aprea G."/>
            <person name="Aury J.M."/>
            <person name="Bento P."/>
            <person name="Bernard M."/>
            <person name="Bocs S."/>
            <person name="Campa C."/>
            <person name="Cenci A."/>
            <person name="Combes M.C."/>
            <person name="Crouzillat D."/>
            <person name="Da Silva C."/>
            <person name="Daddiego L."/>
            <person name="De Bellis F."/>
            <person name="Dussert S."/>
            <person name="Garsmeur O."/>
            <person name="Gayraud T."/>
            <person name="Guignon V."/>
            <person name="Jahn K."/>
            <person name="Jamilloux V."/>
            <person name="Joet T."/>
            <person name="Labadie K."/>
            <person name="Lan T."/>
            <person name="Leclercq J."/>
            <person name="Lepelley M."/>
            <person name="Leroy T."/>
            <person name="Li L.T."/>
            <person name="Librado P."/>
            <person name="Lopez L."/>
            <person name="Munoz A."/>
            <person name="Noel B."/>
            <person name="Pallavicini A."/>
            <person name="Perrotta G."/>
            <person name="Poncet V."/>
            <person name="Pot D."/>
            <person name="Priyono X."/>
            <person name="Rigoreau M."/>
            <person name="Rouard M."/>
            <person name="Rozas J."/>
            <person name="Tranchant-Dubreuil C."/>
            <person name="VanBuren R."/>
            <person name="Zhang Q."/>
            <person name="Andrade A.C."/>
            <person name="Argout X."/>
            <person name="Bertrand B."/>
            <person name="de Kochko A."/>
            <person name="Graziosi G."/>
            <person name="Henry R.J."/>
            <person name="Jayarama X."/>
            <person name="Ming R."/>
            <person name="Nagai C."/>
            <person name="Rounsley S."/>
            <person name="Sankoff D."/>
            <person name="Giuliano G."/>
            <person name="Albert V.A."/>
            <person name="Wincker P."/>
            <person name="Lashermes P."/>
        </authorList>
    </citation>
    <scope>NUCLEOTIDE SEQUENCE [LARGE SCALE GENOMIC DNA]</scope>
    <source>
        <strain evidence="5">cv. DH200-94</strain>
    </source>
</reference>
<dbReference type="OrthoDB" id="185373at2759"/>
<feature type="repeat" description="PPR" evidence="3">
    <location>
        <begin position="553"/>
        <end position="587"/>
    </location>
</feature>
<dbReference type="AlphaFoldDB" id="A0A068TNX3"/>
<proteinExistence type="inferred from homology"/>
<protein>
    <recommendedName>
        <fullName evidence="6">Pentacotripeptide-repeat region of PRORP domain-containing protein</fullName>
    </recommendedName>
</protein>
<comment type="similarity">
    <text evidence="1">Belongs to the PPR family. P subfamily.</text>
</comment>
<dbReference type="InterPro" id="IPR002885">
    <property type="entry name" value="PPR_rpt"/>
</dbReference>
<dbReference type="PANTHER" id="PTHR47936:SF3">
    <property type="entry name" value="PENTACOTRIPEPTIDE-REPEAT REGION OF PRORP DOMAIN-CONTAINING PROTEIN"/>
    <property type="match status" value="1"/>
</dbReference>
<feature type="repeat" description="PPR" evidence="3">
    <location>
        <begin position="378"/>
        <end position="412"/>
    </location>
</feature>
<dbReference type="PANTHER" id="PTHR47936">
    <property type="entry name" value="PPR_LONG DOMAIN-CONTAINING PROTEIN"/>
    <property type="match status" value="1"/>
</dbReference>
<sequence length="651" mass="74906">MAVRLRKSWPYSKTSVFATVSNLHRRRRDDAQQLLRIVSSIALLHAETNWGRRGGRREQNQLLNGSPLPLSRLLHSPGDCSLRRTYCQVPFILPHPTSFFPLQENLSLPLGLPRKAGSFNSTASIVANLSNNRHQFRRFCSITDCEFEDFSNSDVESELENSDIAESVKSEADPNEVDRVCKVIDELFTLDRNMEAVLDESGINLSHDLVVDVLERFKHARKPAFRFFCWASRRSDYAHDSRTYNAMMNILGKTRQFETMVSLLEEMGEKGLLTMETFIISMKAFVAAKERKKAIGMFELMKKYKFKVGVETINCLLDAMGRAKLGKEAQILFEKLEHRFTPNLRTYTVLLNGWCRVKNLMEAGKVWNEMIDEGFKPDIVAHNTMLEGLLKGHRKSDAIKLFEVMKAKGPAPNVRSYTILMRDLCKQRKMREAADYFDEMIRSGCEPDAGAYTCLITGYGNEKKMDKVYSLLKEMKEKGYPPDARMYNALIKLMANRQMPDDAVRIYKKMIQNGIQPTIHTFNMMMKSSFLTRNYNMGHAVWEEMNRKGCCPDENSYVVMIRGLIRHGRSVEACKFLEEMIAKGMKAPQLDYNKFAADFSRAGKPDVLEELAQKMKFSGKFADSNLFARWAEMMKKRVKRRDPIRTDGRRA</sequence>
<feature type="repeat" description="PPR" evidence="3">
    <location>
        <begin position="413"/>
        <end position="447"/>
    </location>
</feature>
<dbReference type="Pfam" id="PF13812">
    <property type="entry name" value="PPR_3"/>
    <property type="match status" value="1"/>
</dbReference>
<dbReference type="SUPFAM" id="SSF81901">
    <property type="entry name" value="HCP-like"/>
    <property type="match status" value="1"/>
</dbReference>
<evidence type="ECO:0008006" key="6">
    <source>
        <dbReference type="Google" id="ProtNLM"/>
    </source>
</evidence>
<dbReference type="Pfam" id="PF01535">
    <property type="entry name" value="PPR"/>
    <property type="match status" value="2"/>
</dbReference>
<dbReference type="PROSITE" id="PS51375">
    <property type="entry name" value="PPR"/>
    <property type="match status" value="8"/>
</dbReference>
<keyword evidence="2" id="KW-0677">Repeat</keyword>
<evidence type="ECO:0000256" key="1">
    <source>
        <dbReference type="ARBA" id="ARBA00007626"/>
    </source>
</evidence>
<dbReference type="Pfam" id="PF12854">
    <property type="entry name" value="PPR_1"/>
    <property type="match status" value="1"/>
</dbReference>
<dbReference type="STRING" id="49390.A0A068TNX3"/>
<evidence type="ECO:0000313" key="5">
    <source>
        <dbReference type="Proteomes" id="UP000295252"/>
    </source>
</evidence>
<gene>
    <name evidence="4" type="ORF">GSCOC_T00022014001</name>
</gene>
<feature type="repeat" description="PPR" evidence="3">
    <location>
        <begin position="483"/>
        <end position="517"/>
    </location>
</feature>
<dbReference type="EMBL" id="HG739086">
    <property type="protein sequence ID" value="CDO98040.1"/>
    <property type="molecule type" value="Genomic_DNA"/>
</dbReference>
<dbReference type="PhylomeDB" id="A0A068TNX3"/>
<dbReference type="Pfam" id="PF13041">
    <property type="entry name" value="PPR_2"/>
    <property type="match status" value="1"/>
</dbReference>
<feature type="repeat" description="PPR" evidence="3">
    <location>
        <begin position="518"/>
        <end position="552"/>
    </location>
</feature>
<feature type="repeat" description="PPR" evidence="3">
    <location>
        <begin position="240"/>
        <end position="274"/>
    </location>
</feature>
<keyword evidence="5" id="KW-1185">Reference proteome</keyword>
<feature type="repeat" description="PPR" evidence="3">
    <location>
        <begin position="448"/>
        <end position="482"/>
    </location>
</feature>
<dbReference type="NCBIfam" id="TIGR00756">
    <property type="entry name" value="PPR"/>
    <property type="match status" value="8"/>
</dbReference>
<dbReference type="Gramene" id="CDO98040">
    <property type="protein sequence ID" value="CDO98040"/>
    <property type="gene ID" value="GSCOC_T00022014001"/>
</dbReference>
<organism evidence="4 5">
    <name type="scientific">Coffea canephora</name>
    <name type="common">Robusta coffee</name>
    <dbReference type="NCBI Taxonomy" id="49390"/>
    <lineage>
        <taxon>Eukaryota</taxon>
        <taxon>Viridiplantae</taxon>
        <taxon>Streptophyta</taxon>
        <taxon>Embryophyta</taxon>
        <taxon>Tracheophyta</taxon>
        <taxon>Spermatophyta</taxon>
        <taxon>Magnoliopsida</taxon>
        <taxon>eudicotyledons</taxon>
        <taxon>Gunneridae</taxon>
        <taxon>Pentapetalae</taxon>
        <taxon>asterids</taxon>
        <taxon>lamiids</taxon>
        <taxon>Gentianales</taxon>
        <taxon>Rubiaceae</taxon>
        <taxon>Ixoroideae</taxon>
        <taxon>Gardenieae complex</taxon>
        <taxon>Bertiereae - Coffeeae clade</taxon>
        <taxon>Coffeeae</taxon>
        <taxon>Coffea</taxon>
    </lineage>
</organism>
<dbReference type="Proteomes" id="UP000295252">
    <property type="component" value="Chromosome VI"/>
</dbReference>
<evidence type="ECO:0000256" key="2">
    <source>
        <dbReference type="ARBA" id="ARBA00022737"/>
    </source>
</evidence>
<dbReference type="Gene3D" id="1.25.40.10">
    <property type="entry name" value="Tetratricopeptide repeat domain"/>
    <property type="match status" value="4"/>
</dbReference>